<evidence type="ECO:0000256" key="1">
    <source>
        <dbReference type="SAM" id="MobiDB-lite"/>
    </source>
</evidence>
<name>A0A5J4WXG3_9EUKA</name>
<accession>A0A5J4WXG3</accession>
<sequence>MYQIQYISSALRPDVAGINPILLDVRVIHDTINIIRELSQVVILDDILLALGLSKQRMQQFVAGDSLNDDEISNNIAFLTFLSTQSIQNIFGNKARLLNEAFCDICLVQMVLPIPVEIFKPKDPNIKIPYTIGEKIQRRAESDQTGMTEMKHLQCCSVVSTPRIDIFDIIQVTNDIDTDSFLGNFAGVKQTVEKLQELNISEVLYYFTEVYSVCITTQTWRRLIDVIIQAVDLKLDYEQNRTKYVDRDFTDEYEGNIQNIPHILQDLQLNEQFSDKRQSNEQNIPKTELHKPAFSSSHVKNDFRILNQYHIKIRDYRTSTEQHEAVDFDDESNNTTPITQNIIDGQNDILDTSSSSIQQKICYNNQMPQIFPLISTQQLCERSSNVELSPSSEVENTSKQSNSSYSTDQQSLLSWKTVQSLIRMAMLLL</sequence>
<evidence type="ECO:0000313" key="2">
    <source>
        <dbReference type="EMBL" id="KAA6399777.1"/>
    </source>
</evidence>
<dbReference type="EMBL" id="SNRW01000684">
    <property type="protein sequence ID" value="KAA6399777.1"/>
    <property type="molecule type" value="Genomic_DNA"/>
</dbReference>
<reference evidence="2 3" key="1">
    <citation type="submission" date="2019-03" db="EMBL/GenBank/DDBJ databases">
        <title>Single cell metagenomics reveals metabolic interactions within the superorganism composed of flagellate Streblomastix strix and complex community of Bacteroidetes bacteria on its surface.</title>
        <authorList>
            <person name="Treitli S.C."/>
            <person name="Kolisko M."/>
            <person name="Husnik F."/>
            <person name="Keeling P."/>
            <person name="Hampl V."/>
        </authorList>
    </citation>
    <scope>NUCLEOTIDE SEQUENCE [LARGE SCALE GENOMIC DNA]</scope>
    <source>
        <strain evidence="2">ST1C</strain>
    </source>
</reference>
<comment type="caution">
    <text evidence="2">The sequence shown here is derived from an EMBL/GenBank/DDBJ whole genome shotgun (WGS) entry which is preliminary data.</text>
</comment>
<proteinExistence type="predicted"/>
<dbReference type="AlphaFoldDB" id="A0A5J4WXG3"/>
<dbReference type="Proteomes" id="UP000324800">
    <property type="component" value="Unassembled WGS sequence"/>
</dbReference>
<feature type="region of interest" description="Disordered" evidence="1">
    <location>
        <begin position="386"/>
        <end position="406"/>
    </location>
</feature>
<evidence type="ECO:0000313" key="3">
    <source>
        <dbReference type="Proteomes" id="UP000324800"/>
    </source>
</evidence>
<organism evidence="2 3">
    <name type="scientific">Streblomastix strix</name>
    <dbReference type="NCBI Taxonomy" id="222440"/>
    <lineage>
        <taxon>Eukaryota</taxon>
        <taxon>Metamonada</taxon>
        <taxon>Preaxostyla</taxon>
        <taxon>Oxymonadida</taxon>
        <taxon>Streblomastigidae</taxon>
        <taxon>Streblomastix</taxon>
    </lineage>
</organism>
<gene>
    <name evidence="2" type="ORF">EZS28_004696</name>
</gene>
<protein>
    <submittedName>
        <fullName evidence="2">Uncharacterized protein</fullName>
    </submittedName>
</protein>